<evidence type="ECO:0000313" key="4">
    <source>
        <dbReference type="Proteomes" id="UP000297475"/>
    </source>
</evidence>
<feature type="domain" description="DUF1468" evidence="2">
    <location>
        <begin position="14"/>
        <end position="143"/>
    </location>
</feature>
<evidence type="ECO:0000259" key="2">
    <source>
        <dbReference type="Pfam" id="PF07331"/>
    </source>
</evidence>
<keyword evidence="1" id="KW-1133">Transmembrane helix</keyword>
<accession>A0A4Z0WHR3</accession>
<name>A0A4Z0WHR3_9GAMM</name>
<sequence length="150" mass="16945">MNISQKDLGHLGMLLGLAGFTLWYLSDAISVSTSVPNLLLILPVATAVLILCLAEFLTSLWRRELFAAVDDEPVREILPIILLFSAYVLTLPWLGFDLGTVLFVAIFLRMKRENNWWMVIGYSLIFGLTVALFFAFMLPYPMPMTFLPID</sequence>
<feature type="transmembrane region" description="Helical" evidence="1">
    <location>
        <begin position="116"/>
        <end position="138"/>
    </location>
</feature>
<dbReference type="AlphaFoldDB" id="A0A4Z0WHR3"/>
<keyword evidence="4" id="KW-1185">Reference proteome</keyword>
<feature type="transmembrane region" description="Helical" evidence="1">
    <location>
        <begin position="77"/>
        <end position="96"/>
    </location>
</feature>
<feature type="transmembrane region" description="Helical" evidence="1">
    <location>
        <begin position="38"/>
        <end position="57"/>
    </location>
</feature>
<keyword evidence="1" id="KW-0812">Transmembrane</keyword>
<dbReference type="InterPro" id="IPR009936">
    <property type="entry name" value="DUF1468"/>
</dbReference>
<dbReference type="EMBL" id="SRMF01000001">
    <property type="protein sequence ID" value="TGG94883.1"/>
    <property type="molecule type" value="Genomic_DNA"/>
</dbReference>
<organism evidence="3 4">
    <name type="scientific">Natronospirillum operosum</name>
    <dbReference type="NCBI Taxonomy" id="2759953"/>
    <lineage>
        <taxon>Bacteria</taxon>
        <taxon>Pseudomonadati</taxon>
        <taxon>Pseudomonadota</taxon>
        <taxon>Gammaproteobacteria</taxon>
        <taxon>Oceanospirillales</taxon>
        <taxon>Natronospirillaceae</taxon>
        <taxon>Natronospirillum</taxon>
    </lineage>
</organism>
<dbReference type="OrthoDB" id="5876685at2"/>
<gene>
    <name evidence="3" type="ORF">E4656_00170</name>
</gene>
<protein>
    <submittedName>
        <fullName evidence="3">Tripartite tricarboxylate transporter TctB family protein</fullName>
    </submittedName>
</protein>
<proteinExistence type="predicted"/>
<dbReference type="Proteomes" id="UP000297475">
    <property type="component" value="Unassembled WGS sequence"/>
</dbReference>
<dbReference type="RefSeq" id="WP_135480088.1">
    <property type="nucleotide sequence ID" value="NZ_SRMF01000001.1"/>
</dbReference>
<keyword evidence="1" id="KW-0472">Membrane</keyword>
<reference evidence="3 4" key="1">
    <citation type="submission" date="2019-04" db="EMBL/GenBank/DDBJ databases">
        <title>Natronospirillum operosus gen. nov., sp. nov., a haloalkaliphilic satellite isolated from decaying biomass of laboratory culture of cyanobacterium Geitlerinema sp. and proposal of Natronospirillaceae fam. nov. and Saccharospirillaceae fam. nov.</title>
        <authorList>
            <person name="Kevbrin V."/>
            <person name="Boltyanskaya Y."/>
            <person name="Koziaeva V."/>
            <person name="Grouzdev D.S."/>
            <person name="Park M."/>
            <person name="Cho J."/>
        </authorList>
    </citation>
    <scope>NUCLEOTIDE SEQUENCE [LARGE SCALE GENOMIC DNA]</scope>
    <source>
        <strain evidence="3 4">G-116</strain>
    </source>
</reference>
<dbReference type="Pfam" id="PF07331">
    <property type="entry name" value="TctB"/>
    <property type="match status" value="1"/>
</dbReference>
<evidence type="ECO:0000256" key="1">
    <source>
        <dbReference type="SAM" id="Phobius"/>
    </source>
</evidence>
<comment type="caution">
    <text evidence="3">The sequence shown here is derived from an EMBL/GenBank/DDBJ whole genome shotgun (WGS) entry which is preliminary data.</text>
</comment>
<feature type="transmembrane region" description="Helical" evidence="1">
    <location>
        <begin position="7"/>
        <end position="26"/>
    </location>
</feature>
<evidence type="ECO:0000313" key="3">
    <source>
        <dbReference type="EMBL" id="TGG94883.1"/>
    </source>
</evidence>